<dbReference type="Proteomes" id="UP000178372">
    <property type="component" value="Unassembled WGS sequence"/>
</dbReference>
<name>A0A1F7GA77_9BACT</name>
<dbReference type="InterPro" id="IPR003812">
    <property type="entry name" value="Fido"/>
</dbReference>
<comment type="caution">
    <text evidence="2">The sequence shown here is derived from an EMBL/GenBank/DDBJ whole genome shotgun (WGS) entry which is preliminary data.</text>
</comment>
<dbReference type="InterPro" id="IPR036597">
    <property type="entry name" value="Fido-like_dom_sf"/>
</dbReference>
<dbReference type="PANTHER" id="PTHR39426:SF1">
    <property type="entry name" value="HOMOLOGY TO DEATH-ON-CURING PROTEIN OF PHAGE P1"/>
    <property type="match status" value="1"/>
</dbReference>
<dbReference type="InterPro" id="IPR006440">
    <property type="entry name" value="Doc"/>
</dbReference>
<dbReference type="Gene3D" id="1.20.120.1870">
    <property type="entry name" value="Fic/DOC protein, Fido domain"/>
    <property type="match status" value="1"/>
</dbReference>
<gene>
    <name evidence="2" type="ORF">A2690_01015</name>
</gene>
<dbReference type="GO" id="GO:0016301">
    <property type="term" value="F:kinase activity"/>
    <property type="evidence" value="ECO:0007669"/>
    <property type="project" value="InterPro"/>
</dbReference>
<sequence length="144" mass="16978">MSIYYLTLEDIQTICFQAVKQLYKFNEPLPEFHTRYAQKLEAILSIPETEVFGRQLYTTIHEKAACYFYNVIKNHPFLNGNKRVAVIATYVFLRLNDHELTASWEAIYDFAIEISSPTKSHEREFRAVVDFLEENTKPRPRPLL</sequence>
<dbReference type="InterPro" id="IPR053737">
    <property type="entry name" value="Type_II_TA_Toxin"/>
</dbReference>
<dbReference type="NCBIfam" id="TIGR01550">
    <property type="entry name" value="DOC_P1"/>
    <property type="match status" value="1"/>
</dbReference>
<dbReference type="AlphaFoldDB" id="A0A1F7GA77"/>
<proteinExistence type="predicted"/>
<dbReference type="EMBL" id="MFZF01000025">
    <property type="protein sequence ID" value="OGK15776.1"/>
    <property type="molecule type" value="Genomic_DNA"/>
</dbReference>
<dbReference type="Pfam" id="PF02661">
    <property type="entry name" value="Fic"/>
    <property type="match status" value="1"/>
</dbReference>
<feature type="domain" description="Fido" evidence="1">
    <location>
        <begin position="6"/>
        <end position="134"/>
    </location>
</feature>
<dbReference type="PROSITE" id="PS51459">
    <property type="entry name" value="FIDO"/>
    <property type="match status" value="1"/>
</dbReference>
<protein>
    <recommendedName>
        <fullName evidence="1">Fido domain-containing protein</fullName>
    </recommendedName>
</protein>
<dbReference type="SUPFAM" id="SSF140931">
    <property type="entry name" value="Fic-like"/>
    <property type="match status" value="1"/>
</dbReference>
<reference evidence="2 3" key="1">
    <citation type="journal article" date="2016" name="Nat. Commun.">
        <title>Thousands of microbial genomes shed light on interconnected biogeochemical processes in an aquifer system.</title>
        <authorList>
            <person name="Anantharaman K."/>
            <person name="Brown C.T."/>
            <person name="Hug L.A."/>
            <person name="Sharon I."/>
            <person name="Castelle C.J."/>
            <person name="Probst A.J."/>
            <person name="Thomas B.C."/>
            <person name="Singh A."/>
            <person name="Wilkins M.J."/>
            <person name="Karaoz U."/>
            <person name="Brodie E.L."/>
            <person name="Williams K.H."/>
            <person name="Hubbard S.S."/>
            <person name="Banfield J.F."/>
        </authorList>
    </citation>
    <scope>NUCLEOTIDE SEQUENCE [LARGE SCALE GENOMIC DNA]</scope>
</reference>
<evidence type="ECO:0000259" key="1">
    <source>
        <dbReference type="PROSITE" id="PS51459"/>
    </source>
</evidence>
<organism evidence="2 3">
    <name type="scientific">Candidatus Roizmanbacteria bacterium RIFCSPHIGHO2_01_FULL_39_12b</name>
    <dbReference type="NCBI Taxonomy" id="1802030"/>
    <lineage>
        <taxon>Bacteria</taxon>
        <taxon>Candidatus Roizmaniibacteriota</taxon>
    </lineage>
</organism>
<accession>A0A1F7GA77</accession>
<evidence type="ECO:0000313" key="3">
    <source>
        <dbReference type="Proteomes" id="UP000178372"/>
    </source>
</evidence>
<dbReference type="PANTHER" id="PTHR39426">
    <property type="entry name" value="HOMOLOGY TO DEATH-ON-CURING PROTEIN OF PHAGE P1"/>
    <property type="match status" value="1"/>
</dbReference>
<evidence type="ECO:0000313" key="2">
    <source>
        <dbReference type="EMBL" id="OGK15776.1"/>
    </source>
</evidence>